<dbReference type="InterPro" id="IPR039803">
    <property type="entry name" value="MTMR14_PH-GRAM"/>
</dbReference>
<proteinExistence type="predicted"/>
<accession>A0AA36BRY8</accession>
<dbReference type="AlphaFoldDB" id="A0AA36BRY8"/>
<feature type="compositionally biased region" description="Polar residues" evidence="1">
    <location>
        <begin position="454"/>
        <end position="480"/>
    </location>
</feature>
<dbReference type="PANTHER" id="PTHR13524:SF2">
    <property type="entry name" value="MYOTUBULARIN-RELATED PROTEIN 14"/>
    <property type="match status" value="1"/>
</dbReference>
<evidence type="ECO:0000256" key="1">
    <source>
        <dbReference type="SAM" id="MobiDB-lite"/>
    </source>
</evidence>
<evidence type="ECO:0000259" key="2">
    <source>
        <dbReference type="PROSITE" id="PS50056"/>
    </source>
</evidence>
<feature type="region of interest" description="Disordered" evidence="1">
    <location>
        <begin position="454"/>
        <end position="494"/>
    </location>
</feature>
<sequence length="682" mass="76992">MSGLKNREIVEEDLVKLLQHFIHTSHRANSKDDAKGLLYTDDCERLFNKDYAYTVIPNLNGELCCHYPYKVFVLEYEKQMVSNRDLSNGQDSDVYENLLDIGKLKQFFWAARSARCRGRFVVPVILFEGKQICRSGTLSTGMEMFGRVGIDFFLSSDSSATASNISNLEQGKDGQSEWPSHDKIRGHDIKLLKYLKINYICDLMVEKKKVKYYMRVASSEKVDKESRYSDFCLLSLPYPGCEFFKEWKEHAYCGQEVKYDWNQPSIDAALDIPNELYSLTDVHWEFYKDWDLLLLTKNYFKLLISLIREGSSGILVHCISGWDRTPLYISLLRLSLWADGAIHQSLKPEEILYLTIAYDWYLFGHCLPDRIDKGEEIFRFCFHFLKFITSDDFSVYSGGTKRKSNNTSRPSSQAFPEDTKADFLDSVFHNNEGSAEKEPEKELEKELVVEITEFSQENKNENSAGNKENGEVTVTDSNLLPGSYSSSSMSTSPSGAQIFLSEDTQSAAYIHHKVPNTAAETGTSTSSTADNLHCQQLQRKLAQCGLSSLGSGDSDSSMSAARNIDIANEKTASSPNHLGSVKHYTPGWFSSPAHSAHISSPATLTHSLSEENVPSRSSRLACVRNMFFHAYSIAESSSAANSTSMLDSLTEGFRWGSVRSDDMISLQLIKENNTTDTRIQKR</sequence>
<dbReference type="Proteomes" id="UP001162480">
    <property type="component" value="Chromosome 23"/>
</dbReference>
<dbReference type="CDD" id="cd13213">
    <property type="entry name" value="PH-GRAM_MTMR14"/>
    <property type="match status" value="1"/>
</dbReference>
<dbReference type="PROSITE" id="PS50056">
    <property type="entry name" value="TYR_PHOSPHATASE_2"/>
    <property type="match status" value="1"/>
</dbReference>
<dbReference type="InterPro" id="IPR016130">
    <property type="entry name" value="Tyr_Pase_AS"/>
</dbReference>
<dbReference type="SUPFAM" id="SSF52799">
    <property type="entry name" value="(Phosphotyrosine protein) phosphatases II"/>
    <property type="match status" value="1"/>
</dbReference>
<dbReference type="InterPro" id="IPR029021">
    <property type="entry name" value="Prot-tyrosine_phosphatase-like"/>
</dbReference>
<protein>
    <submittedName>
        <fullName evidence="3">Myotubularin-related protein 14-like</fullName>
    </submittedName>
</protein>
<dbReference type="EMBL" id="OX597836">
    <property type="protein sequence ID" value="CAI9739486.1"/>
    <property type="molecule type" value="Genomic_DNA"/>
</dbReference>
<name>A0AA36BRY8_OCTVU</name>
<feature type="domain" description="Tyrosine specific protein phosphatases" evidence="2">
    <location>
        <begin position="297"/>
        <end position="331"/>
    </location>
</feature>
<dbReference type="InterPro" id="IPR000387">
    <property type="entry name" value="Tyr_Pase_dom"/>
</dbReference>
<feature type="compositionally biased region" description="Low complexity" evidence="1">
    <location>
        <begin position="483"/>
        <end position="494"/>
    </location>
</feature>
<keyword evidence="4" id="KW-1185">Reference proteome</keyword>
<evidence type="ECO:0000313" key="4">
    <source>
        <dbReference type="Proteomes" id="UP001162480"/>
    </source>
</evidence>
<evidence type="ECO:0000313" key="3">
    <source>
        <dbReference type="EMBL" id="CAI9739486.1"/>
    </source>
</evidence>
<dbReference type="InterPro" id="IPR039802">
    <property type="entry name" value="MTMR14"/>
</dbReference>
<dbReference type="GO" id="GO:0004438">
    <property type="term" value="F:phosphatidylinositol-3-phosphate phosphatase activity"/>
    <property type="evidence" value="ECO:0007669"/>
    <property type="project" value="InterPro"/>
</dbReference>
<gene>
    <name evidence="3" type="ORF">OCTVUL_1B029482</name>
</gene>
<organism evidence="3 4">
    <name type="scientific">Octopus vulgaris</name>
    <name type="common">Common octopus</name>
    <dbReference type="NCBI Taxonomy" id="6645"/>
    <lineage>
        <taxon>Eukaryota</taxon>
        <taxon>Metazoa</taxon>
        <taxon>Spiralia</taxon>
        <taxon>Lophotrochozoa</taxon>
        <taxon>Mollusca</taxon>
        <taxon>Cephalopoda</taxon>
        <taxon>Coleoidea</taxon>
        <taxon>Octopodiformes</taxon>
        <taxon>Octopoda</taxon>
        <taxon>Incirrata</taxon>
        <taxon>Octopodidae</taxon>
        <taxon>Octopus</taxon>
    </lineage>
</organism>
<dbReference type="PROSITE" id="PS00383">
    <property type="entry name" value="TYR_PHOSPHATASE_1"/>
    <property type="match status" value="1"/>
</dbReference>
<reference evidence="3" key="1">
    <citation type="submission" date="2023-08" db="EMBL/GenBank/DDBJ databases">
        <authorList>
            <person name="Alioto T."/>
            <person name="Alioto T."/>
            <person name="Gomez Garrido J."/>
        </authorList>
    </citation>
    <scope>NUCLEOTIDE SEQUENCE</scope>
</reference>
<dbReference type="PANTHER" id="PTHR13524">
    <property type="entry name" value="MYOTUBULARIN-RELATED"/>
    <property type="match status" value="1"/>
</dbReference>